<evidence type="ECO:0000256" key="1">
    <source>
        <dbReference type="ARBA" id="ARBA00001957"/>
    </source>
</evidence>
<dbReference type="InterPro" id="IPR009081">
    <property type="entry name" value="PP-bd_ACP"/>
</dbReference>
<dbReference type="InterPro" id="IPR001242">
    <property type="entry name" value="Condensation_dom"/>
</dbReference>
<dbReference type="SUPFAM" id="SSF47336">
    <property type="entry name" value="ACP-like"/>
    <property type="match status" value="1"/>
</dbReference>
<dbReference type="PANTHER" id="PTHR45527">
    <property type="entry name" value="NONRIBOSOMAL PEPTIDE SYNTHETASE"/>
    <property type="match status" value="1"/>
</dbReference>
<evidence type="ECO:0000313" key="5">
    <source>
        <dbReference type="EMBL" id="OHX11611.1"/>
    </source>
</evidence>
<evidence type="ECO:0000256" key="3">
    <source>
        <dbReference type="ARBA" id="ARBA00022553"/>
    </source>
</evidence>
<dbReference type="PANTHER" id="PTHR45527:SF1">
    <property type="entry name" value="FATTY ACID SYNTHASE"/>
    <property type="match status" value="1"/>
</dbReference>
<dbReference type="Pfam" id="PF00550">
    <property type="entry name" value="PP-binding"/>
    <property type="match status" value="2"/>
</dbReference>
<feature type="domain" description="Carrier" evidence="4">
    <location>
        <begin position="763"/>
        <end position="840"/>
    </location>
</feature>
<dbReference type="PROSITE" id="PS50075">
    <property type="entry name" value="CARRIER"/>
    <property type="match status" value="2"/>
</dbReference>
<dbReference type="GO" id="GO:0043041">
    <property type="term" value="P:amino acid activation for nonribosomal peptide biosynthetic process"/>
    <property type="evidence" value="ECO:0007669"/>
    <property type="project" value="TreeGrafter"/>
</dbReference>
<comment type="cofactor">
    <cofactor evidence="1">
        <name>pantetheine 4'-phosphate</name>
        <dbReference type="ChEBI" id="CHEBI:47942"/>
    </cofactor>
</comment>
<dbReference type="InterPro" id="IPR045851">
    <property type="entry name" value="AMP-bd_C_sf"/>
</dbReference>
<dbReference type="InterPro" id="IPR042099">
    <property type="entry name" value="ANL_N_sf"/>
</dbReference>
<dbReference type="Pfam" id="PF00501">
    <property type="entry name" value="AMP-binding"/>
    <property type="match status" value="2"/>
</dbReference>
<dbReference type="InterPro" id="IPR020806">
    <property type="entry name" value="PKS_PP-bd"/>
</dbReference>
<evidence type="ECO:0000313" key="6">
    <source>
        <dbReference type="Proteomes" id="UP000180088"/>
    </source>
</evidence>
<dbReference type="Pfam" id="PF00975">
    <property type="entry name" value="Thioesterase"/>
    <property type="match status" value="1"/>
</dbReference>
<gene>
    <name evidence="5" type="ORF">BI347_18370</name>
</gene>
<dbReference type="InterPro" id="IPR029058">
    <property type="entry name" value="AB_hydrolase_fold"/>
</dbReference>
<protein>
    <submittedName>
        <fullName evidence="5">Peptide synthetase</fullName>
    </submittedName>
</protein>
<dbReference type="Pfam" id="PF13193">
    <property type="entry name" value="AMP-binding_C"/>
    <property type="match status" value="1"/>
</dbReference>
<dbReference type="SMART" id="SM00823">
    <property type="entry name" value="PKS_PP"/>
    <property type="match status" value="2"/>
</dbReference>
<dbReference type="Gene3D" id="3.30.559.10">
    <property type="entry name" value="Chloramphenicol acetyltransferase-like domain"/>
    <property type="match status" value="1"/>
</dbReference>
<keyword evidence="3" id="KW-0597">Phosphoprotein</keyword>
<organism evidence="5 6">
    <name type="scientific">Chromobacterium sphagni</name>
    <dbReference type="NCBI Taxonomy" id="1903179"/>
    <lineage>
        <taxon>Bacteria</taxon>
        <taxon>Pseudomonadati</taxon>
        <taxon>Pseudomonadota</taxon>
        <taxon>Betaproteobacteria</taxon>
        <taxon>Neisseriales</taxon>
        <taxon>Chromobacteriaceae</taxon>
        <taxon>Chromobacterium</taxon>
    </lineage>
</organism>
<dbReference type="PROSITE" id="PS00012">
    <property type="entry name" value="PHOSPHOPANTETHEINE"/>
    <property type="match status" value="1"/>
</dbReference>
<dbReference type="SUPFAM" id="SSF53474">
    <property type="entry name" value="alpha/beta-Hydrolases"/>
    <property type="match status" value="1"/>
</dbReference>
<dbReference type="Gene3D" id="1.10.1200.10">
    <property type="entry name" value="ACP-like"/>
    <property type="match status" value="1"/>
</dbReference>
<sequence>MLMNDPIAMNARKQAFKDYVLQQSAAEYRGCPFFTTAQPAAEAGAATTQTVVLEDGLNARIFAMASASALHRQSLFSACIKQLAFLHCREAEGVLSWSMDADPAGAHLLPAPWRVTDAELAQPVKRLFGVELAQWKQAAALAEGLPPQAEPAEPAPQVLAGYSETRAPFEGADASACALGIWIQASAASTRLHMRFDRSRVDAELVALLMDRLMLLLNAMVFEPGAELGSMPWIPQPEQERIAELSAPAPAGPLAYRNVAQAIAAALRDRAETPFLECGSQTVNFSQLERYTDALLSDPLWPRWEELGDCVLIVGPKGVETTLAAMACMRIGKPFCLQGHGVPEAQLADTIATHGTKTLLLQDGCGGMAAFFRAQGCQVLMLPPYAAAQPAAAPAAVLAEWRRRGEAVGPDDALCVVLTSGSEGKPKGGINTHRALLNLSQEKHALHRMARPRTASMANHAFDYFVLECVEALTQDAVIVMAPEEARIDAGKYVEFLRESRIDIAFATTVLAEDIMELGDIPGLRQLYFGGESLRSYRKNNYELFNVYGPSEAGVFASCLSIERQGRKITVGKPVGGCECVVVFPDTLELCPIGVPGELLIGGAGVGIGYLNRPDLTAKAFLELDTRGLRGRYYRSGDLCCWDADGEIEVLGRRDRQLKVNGFRVELDAIEKGVLGLPGVAEAAVIGLADKRGHARLGAFVVAADHRLAECDIREALLSRMPSYMVPSQIILLAELPLTRNGKLDRQQLKQVLGDAARGDAVRPNGATQEWLAACWARHLELEPGALSVDKSFFALGGHSLRAARVLAELQQRFGQVVSLLEFFQHETIESLAKLVDARLAGDRVMSADAFSALLDTASGADAWERGPLSAQEARLYAQYRLYPDSMAYVLALDIPLASEASAGAVRQALQALLARHDILRTRYRIDAEGAPCADILASLPVDKVLLDEGKDWAQASAQAFALDEGPLLRGCLQGIGTAQARLRLQIHHILVDKPAMEILQREFEQLLREEAPPPVALSYRGYAAALANARRQPLWGQAQRFWRDYLEGLAFDPFGHGAAQAGGRTNHASWSLSARELAEVHRLCAALNVTPAVFFLALWGLAVARETGGDAFSISVANAFRPRQALATVGMFVSLVPCAFRFGPRAGTFDEYVRTLADEQWRVVDQLFFPVEEVFPLLSRDPRMFGSNPLLNVAYTYIDAADGHGAADEGEAGAEAHGPLNLTVAEAAQGCRLTLEYQQDVFTGERIDAIASSYRDMLGQALGCAPSMLSVDDLLVPAAMADKAFRPARRRAAYAQIDAMLLQGFAALADRPAVIDEDGEVSWSGFAALTAAYAQRMNHGEIRRALILGRPGRQMQAFLAACFLTRTTYLALERGTPQARIDEVIRHAAPELVIDADNDAPAPIAIDWDAFRSAKSRDGNPIAWILYSSGTTGRPKGICVDARTAAQYLDSLVDTLRLRQGMRVVQQFSPSFDGYLEEVLLAWALQGTSVVADRYSLLDERKARAFLASRRPDVISAAPALLSAWNRIEDLQPLPAVCISGGDFLAPGDISRLLGRMQIWNSYGPTETCIAASMVNCAEAAPGPTLSIGAPFAHVAFAVLDEQGGRLRPGQWGELAIYGDFEHHGYLDDPALSAGKFGRDEQGSFFRTGDSAMADQNGLFYLKGRMDDSCKVRGNFIGLGELESKAGQYPGVAAAGAAVAFAGTPEACLVLAVEGAPDNLSGLQQHLARHYTRSHLPSAIFPLARLPRTDIGKLDRAKIVALFHEWREGVAPALDARDLALDEGLHQLIACWRACLAYQGALAPDSDFFLVSGSSLSAVRLASQLEARFGIDFSPADVFRNATVAAQWALIEARRNAGGAEGAWLQERFLNADEPGLPKLLLLPPALGGLLELQTLADTLAGRVSVAALALDPGSAADPQLPEFEEALLAALRQHAAAHPSRPVWLGGYSLGAEMLAALLERHPGAAQGVDKLLFLDPNLQTAVFDGPELYAEFLDFFRDLNRQAGDGAEMADLDEAALRAAFPALHREWRHYWLQHRFLMDKPFCARALALPLDRLSAALFFSDDAKVEGVAALERALQGRAVVQRVRGGHFDFIGQLGVDDLLAGDGAAREASAKLSETA</sequence>
<reference evidence="5 6" key="1">
    <citation type="submission" date="2016-09" db="EMBL/GenBank/DDBJ databases">
        <title>Chromobacterium muskegensis sp. nov., an insecticidal bacterium isolated from Sphagnum bogs.</title>
        <authorList>
            <person name="Sparks M.E."/>
            <person name="Blackburn M.B."/>
            <person name="Gundersen-Rindal D.E."/>
            <person name="Mitchell A."/>
            <person name="Farrar R."/>
            <person name="Kuhar D."/>
        </authorList>
    </citation>
    <scope>NUCLEOTIDE SEQUENCE [LARGE SCALE GENOMIC DNA]</scope>
    <source>
        <strain evidence="5 6">37-2</strain>
    </source>
</reference>
<dbReference type="Gene3D" id="3.30.300.30">
    <property type="match status" value="2"/>
</dbReference>
<dbReference type="GO" id="GO:0003824">
    <property type="term" value="F:catalytic activity"/>
    <property type="evidence" value="ECO:0007669"/>
    <property type="project" value="InterPro"/>
</dbReference>
<name>A0A1S1WWI3_9NEIS</name>
<dbReference type="Gene3D" id="3.40.50.12780">
    <property type="entry name" value="N-terminal domain of ligase-like"/>
    <property type="match status" value="2"/>
</dbReference>
<dbReference type="OrthoDB" id="9766486at2"/>
<dbReference type="InterPro" id="IPR000873">
    <property type="entry name" value="AMP-dep_synth/lig_dom"/>
</dbReference>
<dbReference type="Proteomes" id="UP000180088">
    <property type="component" value="Unassembled WGS sequence"/>
</dbReference>
<dbReference type="EMBL" id="MKCS01000002">
    <property type="protein sequence ID" value="OHX11611.1"/>
    <property type="molecule type" value="Genomic_DNA"/>
</dbReference>
<evidence type="ECO:0000259" key="4">
    <source>
        <dbReference type="PROSITE" id="PS50075"/>
    </source>
</evidence>
<evidence type="ECO:0000256" key="2">
    <source>
        <dbReference type="ARBA" id="ARBA00022450"/>
    </source>
</evidence>
<dbReference type="InterPro" id="IPR020845">
    <property type="entry name" value="AMP-binding_CS"/>
</dbReference>
<dbReference type="SUPFAM" id="SSF56801">
    <property type="entry name" value="Acetyl-CoA synthetase-like"/>
    <property type="match status" value="2"/>
</dbReference>
<comment type="caution">
    <text evidence="5">The sequence shown here is derived from an EMBL/GenBank/DDBJ whole genome shotgun (WGS) entry which is preliminary data.</text>
</comment>
<dbReference type="InterPro" id="IPR036736">
    <property type="entry name" value="ACP-like_sf"/>
</dbReference>
<dbReference type="InterPro" id="IPR023213">
    <property type="entry name" value="CAT-like_dom_sf"/>
</dbReference>
<dbReference type="Pfam" id="PF00668">
    <property type="entry name" value="Condensation"/>
    <property type="match status" value="1"/>
</dbReference>
<dbReference type="GO" id="GO:0044550">
    <property type="term" value="P:secondary metabolite biosynthetic process"/>
    <property type="evidence" value="ECO:0007669"/>
    <property type="project" value="TreeGrafter"/>
</dbReference>
<dbReference type="InterPro" id="IPR006162">
    <property type="entry name" value="Ppantetheine_attach_site"/>
</dbReference>
<dbReference type="GO" id="GO:0031177">
    <property type="term" value="F:phosphopantetheine binding"/>
    <property type="evidence" value="ECO:0007669"/>
    <property type="project" value="InterPro"/>
</dbReference>
<dbReference type="Gene3D" id="3.40.50.1820">
    <property type="entry name" value="alpha/beta hydrolase"/>
    <property type="match status" value="2"/>
</dbReference>
<dbReference type="STRING" id="1903179.BI347_18370"/>
<dbReference type="InterPro" id="IPR001031">
    <property type="entry name" value="Thioesterase"/>
</dbReference>
<proteinExistence type="predicted"/>
<dbReference type="PROSITE" id="PS00455">
    <property type="entry name" value="AMP_BINDING"/>
    <property type="match status" value="2"/>
</dbReference>
<dbReference type="InterPro" id="IPR025110">
    <property type="entry name" value="AMP-bd_C"/>
</dbReference>
<feature type="domain" description="Carrier" evidence="4">
    <location>
        <begin position="1780"/>
        <end position="1856"/>
    </location>
</feature>
<dbReference type="GO" id="GO:0005737">
    <property type="term" value="C:cytoplasm"/>
    <property type="evidence" value="ECO:0007669"/>
    <property type="project" value="TreeGrafter"/>
</dbReference>
<keyword evidence="2" id="KW-0596">Phosphopantetheine</keyword>
<accession>A0A1S1WWI3</accession>
<dbReference type="SUPFAM" id="SSF52777">
    <property type="entry name" value="CoA-dependent acyltransferases"/>
    <property type="match status" value="2"/>
</dbReference>
<dbReference type="Gene3D" id="3.30.559.30">
    <property type="entry name" value="Nonribosomal peptide synthetase, condensation domain"/>
    <property type="match status" value="1"/>
</dbReference>